<reference evidence="2 3" key="1">
    <citation type="submission" date="2019-12" db="EMBL/GenBank/DDBJ databases">
        <title>A genome sequence resource for the geographically widespread anthracnose pathogen Colletotrichum asianum.</title>
        <authorList>
            <person name="Meng Y."/>
        </authorList>
    </citation>
    <scope>NUCLEOTIDE SEQUENCE [LARGE SCALE GENOMIC DNA]</scope>
    <source>
        <strain evidence="2 3">ICMP 18580</strain>
    </source>
</reference>
<comment type="caution">
    <text evidence="2">The sequence shown here is derived from an EMBL/GenBank/DDBJ whole genome shotgun (WGS) entry which is preliminary data.</text>
</comment>
<feature type="signal peptide" evidence="1">
    <location>
        <begin position="1"/>
        <end position="19"/>
    </location>
</feature>
<organism evidence="2 3">
    <name type="scientific">Colletotrichum asianum</name>
    <dbReference type="NCBI Taxonomy" id="702518"/>
    <lineage>
        <taxon>Eukaryota</taxon>
        <taxon>Fungi</taxon>
        <taxon>Dikarya</taxon>
        <taxon>Ascomycota</taxon>
        <taxon>Pezizomycotina</taxon>
        <taxon>Sordariomycetes</taxon>
        <taxon>Hypocreomycetidae</taxon>
        <taxon>Glomerellales</taxon>
        <taxon>Glomerellaceae</taxon>
        <taxon>Colletotrichum</taxon>
        <taxon>Colletotrichum gloeosporioides species complex</taxon>
    </lineage>
</organism>
<sequence>MKFLQTAAYALMASQLTAAAPLTETDSTKSIIEFRTPNDAYAVKAALEQRTNVCRRIGTTLRTIGTSNAVVIFMTVGSDLVATVCRLAGGTNCEDWARAIRLGFLLIYGIASGTSGAVPETNMKMKREEIGEYSDAMRSYWENTLIDTGLAFDSVSVLPFDEEVAALEKRDDADPKLLARIHFSGLVDSETGKKHEIIANHFEGNNTVLHLPGLNQEELASRDLSKRAGAAGFKISYTTRKLSLLTRRHQSEMSGFISAAWALASANNQLEDDIGFASTDHSANFYYRIIPELYSFGLNYESVDICGGMASFL</sequence>
<dbReference type="AlphaFoldDB" id="A0A8H3WJP7"/>
<proteinExistence type="predicted"/>
<gene>
    <name evidence="2" type="ORF">GQ607_002693</name>
</gene>
<evidence type="ECO:0000256" key="1">
    <source>
        <dbReference type="SAM" id="SignalP"/>
    </source>
</evidence>
<feature type="chain" id="PRO_5034834297" evidence="1">
    <location>
        <begin position="20"/>
        <end position="313"/>
    </location>
</feature>
<dbReference type="EMBL" id="WOWK01000009">
    <property type="protein sequence ID" value="KAF0329926.1"/>
    <property type="molecule type" value="Genomic_DNA"/>
</dbReference>
<protein>
    <submittedName>
        <fullName evidence="2">Uncharacterized protein</fullName>
    </submittedName>
</protein>
<keyword evidence="3" id="KW-1185">Reference proteome</keyword>
<name>A0A8H3WJP7_9PEZI</name>
<dbReference type="OrthoDB" id="4726568at2759"/>
<evidence type="ECO:0000313" key="3">
    <source>
        <dbReference type="Proteomes" id="UP000434172"/>
    </source>
</evidence>
<keyword evidence="1" id="KW-0732">Signal</keyword>
<accession>A0A8H3WJP7</accession>
<evidence type="ECO:0000313" key="2">
    <source>
        <dbReference type="EMBL" id="KAF0329926.1"/>
    </source>
</evidence>
<dbReference type="Proteomes" id="UP000434172">
    <property type="component" value="Unassembled WGS sequence"/>
</dbReference>